<keyword evidence="1" id="KW-0472">Membrane</keyword>
<comment type="caution">
    <text evidence="2">The sequence shown here is derived from an EMBL/GenBank/DDBJ whole genome shotgun (WGS) entry which is preliminary data.</text>
</comment>
<keyword evidence="1" id="KW-1133">Transmembrane helix</keyword>
<dbReference type="KEGG" id="sapo:SAPIO_CDS5571"/>
<dbReference type="AlphaFoldDB" id="A0A084G4X8"/>
<dbReference type="HOGENOM" id="CLU_041181_0_0_1"/>
<feature type="transmembrane region" description="Helical" evidence="1">
    <location>
        <begin position="389"/>
        <end position="411"/>
    </location>
</feature>
<dbReference type="SUPFAM" id="SSF48097">
    <property type="entry name" value="Regulator of G-protein signaling, RGS"/>
    <property type="match status" value="1"/>
</dbReference>
<name>A0A084G4X8_PSEDA</name>
<feature type="transmembrane region" description="Helical" evidence="1">
    <location>
        <begin position="273"/>
        <end position="294"/>
    </location>
</feature>
<evidence type="ECO:0000256" key="1">
    <source>
        <dbReference type="SAM" id="Phobius"/>
    </source>
</evidence>
<proteinExistence type="predicted"/>
<dbReference type="PANTHER" id="PTHR39466">
    <property type="entry name" value="RGS DOMAIN-CONTAINING PROTEIN"/>
    <property type="match status" value="1"/>
</dbReference>
<protein>
    <recommendedName>
        <fullName evidence="4">RGS domain-containing protein</fullName>
    </recommendedName>
</protein>
<evidence type="ECO:0000313" key="2">
    <source>
        <dbReference type="EMBL" id="KEZ42390.1"/>
    </source>
</evidence>
<dbReference type="PANTHER" id="PTHR39466:SF1">
    <property type="entry name" value="RGS DOMAIN-CONTAINING PROTEIN"/>
    <property type="match status" value="1"/>
</dbReference>
<dbReference type="OrthoDB" id="3232309at2759"/>
<dbReference type="InterPro" id="IPR044926">
    <property type="entry name" value="RGS_subdomain_2"/>
</dbReference>
<keyword evidence="1" id="KW-0812">Transmembrane</keyword>
<dbReference type="Gene3D" id="1.10.167.10">
    <property type="entry name" value="Regulator of G-protein Signalling 4, domain 2"/>
    <property type="match status" value="1"/>
</dbReference>
<feature type="transmembrane region" description="Helical" evidence="1">
    <location>
        <begin position="314"/>
        <end position="337"/>
    </location>
</feature>
<evidence type="ECO:0000313" key="3">
    <source>
        <dbReference type="Proteomes" id="UP000028545"/>
    </source>
</evidence>
<dbReference type="GeneID" id="27724643"/>
<dbReference type="Proteomes" id="UP000028545">
    <property type="component" value="Unassembled WGS sequence"/>
</dbReference>
<dbReference type="InterPro" id="IPR036305">
    <property type="entry name" value="RGS_sf"/>
</dbReference>
<organism evidence="2 3">
    <name type="scientific">Pseudallescheria apiosperma</name>
    <name type="common">Scedosporium apiospermum</name>
    <dbReference type="NCBI Taxonomy" id="563466"/>
    <lineage>
        <taxon>Eukaryota</taxon>
        <taxon>Fungi</taxon>
        <taxon>Dikarya</taxon>
        <taxon>Ascomycota</taxon>
        <taxon>Pezizomycotina</taxon>
        <taxon>Sordariomycetes</taxon>
        <taxon>Hypocreomycetidae</taxon>
        <taxon>Microascales</taxon>
        <taxon>Microascaceae</taxon>
        <taxon>Scedosporium</taxon>
    </lineage>
</organism>
<gene>
    <name evidence="2" type="ORF">SAPIO_CDS5571</name>
</gene>
<accession>A0A084G4X8</accession>
<reference evidence="2 3" key="1">
    <citation type="journal article" date="2014" name="Genome Announc.">
        <title>Draft genome sequence of the pathogenic fungus Scedosporium apiospermum.</title>
        <authorList>
            <person name="Vandeputte P."/>
            <person name="Ghamrawi S."/>
            <person name="Rechenmann M."/>
            <person name="Iltis A."/>
            <person name="Giraud S."/>
            <person name="Fleury M."/>
            <person name="Thornton C."/>
            <person name="Delhaes L."/>
            <person name="Meyer W."/>
            <person name="Papon N."/>
            <person name="Bouchara J.P."/>
        </authorList>
    </citation>
    <scope>NUCLEOTIDE SEQUENCE [LARGE SCALE GENOMIC DNA]</scope>
    <source>
        <strain evidence="2 3">IHEM 14462</strain>
    </source>
</reference>
<dbReference type="EMBL" id="JOWA01000099">
    <property type="protein sequence ID" value="KEZ42390.1"/>
    <property type="molecule type" value="Genomic_DNA"/>
</dbReference>
<sequence length="423" mass="47365">MRLPSWLVWYKKPEYRDIREYSTAVGTGRRPISPDGRGKTAIPSRLSLEKVLANETCSPMSLYDFYMYLKHIEYSPENLEFYVWFKNYESRFVKPKQAGTGSLKEKDTQSLLATTVTETEVERVSSENGADLSYDPELAKETLGQIELLIGSAAMCTMNGCNNKPTITDRVKAFAANVTGNAGTSSGNSSSTNLAEADHRAEITAIVGLFLVPGAEKELNIPPAMRELALNQLLHSTDPEHLRPVADHVYLLLRNCSHRNFVRLGVSNGTYETVCVATGLGIVLTCAGFLYMLVRGLAPHIGKHSQWDAFGAWPMWWLGMTLILSGLRGSCFFLLLFTRRQPLPWERFDDSASMISQRSAIVKRLSRLMIFDRKFRVKDASLRQLQHKIVIQSMIGGAIFATLSTLVFLFLPMWKQTVDGYAG</sequence>
<dbReference type="VEuPathDB" id="FungiDB:SAPIO_CDS5571"/>
<evidence type="ECO:0008006" key="4">
    <source>
        <dbReference type="Google" id="ProtNLM"/>
    </source>
</evidence>
<keyword evidence="3" id="KW-1185">Reference proteome</keyword>
<dbReference type="RefSeq" id="XP_016642189.1">
    <property type="nucleotide sequence ID" value="XM_016787874.1"/>
</dbReference>
<dbReference type="OMA" id="LKNCSHR"/>